<feature type="active site" evidence="9">
    <location>
        <position position="418"/>
    </location>
</feature>
<dbReference type="GO" id="GO:0005737">
    <property type="term" value="C:cytoplasm"/>
    <property type="evidence" value="ECO:0007669"/>
    <property type="project" value="UniProtKB-SubCell"/>
</dbReference>
<evidence type="ECO:0000313" key="14">
    <source>
        <dbReference type="Proteomes" id="UP000229497"/>
    </source>
</evidence>
<dbReference type="NCBIfam" id="TIGR01228">
    <property type="entry name" value="hutU"/>
    <property type="match status" value="1"/>
</dbReference>
<comment type="similarity">
    <text evidence="2 9">Belongs to the urocanase family.</text>
</comment>
<dbReference type="Proteomes" id="UP000229497">
    <property type="component" value="Unassembled WGS sequence"/>
</dbReference>
<proteinExistence type="inferred from homology"/>
<sequence length="560" mass="61698">MARPMYYDEKPKEAIKALTGTIKSCKSWDAEAAMRMLMNNITPGVALKPDELIVYGGTGRAARNWREYNRIINALKNLDEDETLCVQSGKPVYVAKTYKEAPRVIIANSNIVPKWSTQENFDKYDQMGLTMYGQMTAGSWIYIGTQGILQGTYETFAAIGKKDFGVDSLRGKFILTAGMGAMSGAQPMAATMNEAIILDIEVQQNRIQQKVNEGYCDRITDNLDEALQWIDKAKKNKKPLSIGLVGNAAEIEPELVRRNIIPDIVTDQTSAHDLLSYIPIGDLDELDTLRLDNPAEYRKKSLDSIAKQVNAILEMQKRGAIAVDYGNNIRGQAEIAGVDIRNKDNSFKYPGFVPAYIRPLFCEGKGPFRWAVLSGDKQDLKEIDNALLEAFPTDLPLKRWINLARERVPVIGLPTRICWLGYGERAKFGLIINDLVKKGKVKAPVVIGRDHLDCGSVASPNRETEGMKDGSDAIADWPLINFALNTAAGASWVSFHNGGGVGIGNSLHAGMVIVADGTKERAVRLERVLTVDPGIGVARHVDAGYEQAIKTAKEKQINIP</sequence>
<feature type="binding site" evidence="9">
    <location>
        <position position="134"/>
    </location>
    <ligand>
        <name>NAD(+)</name>
        <dbReference type="ChEBI" id="CHEBI:57540"/>
    </ligand>
</feature>
<evidence type="ECO:0000256" key="8">
    <source>
        <dbReference type="ARBA" id="ARBA00047623"/>
    </source>
</evidence>
<evidence type="ECO:0000256" key="2">
    <source>
        <dbReference type="ARBA" id="ARBA00007578"/>
    </source>
</evidence>
<feature type="domain" description="Urocanase Rossmann-like" evidence="10">
    <location>
        <begin position="144"/>
        <end position="356"/>
    </location>
</feature>
<feature type="binding site" evidence="9">
    <location>
        <position position="206"/>
    </location>
    <ligand>
        <name>NAD(+)</name>
        <dbReference type="ChEBI" id="CHEBI:57540"/>
    </ligand>
</feature>
<comment type="function">
    <text evidence="9">Catalyzes the conversion of urocanate to 4-imidazolone-5-propionate.</text>
</comment>
<dbReference type="InterPro" id="IPR035401">
    <property type="entry name" value="Urocanase_C"/>
</dbReference>
<dbReference type="Pfam" id="PF17392">
    <property type="entry name" value="Urocanase_C"/>
    <property type="match status" value="1"/>
</dbReference>
<dbReference type="InterPro" id="IPR055351">
    <property type="entry name" value="Urocanase"/>
</dbReference>
<protein>
    <recommendedName>
        <fullName evidence="3 9">Urocanate hydratase</fullName>
        <shortName evidence="9">Urocanase</shortName>
        <ecNumber evidence="3 9">4.2.1.49</ecNumber>
    </recommendedName>
    <alternativeName>
        <fullName evidence="7 9">Imidazolonepropionate hydrolase</fullName>
    </alternativeName>
</protein>
<evidence type="ECO:0000256" key="7">
    <source>
        <dbReference type="ARBA" id="ARBA00031640"/>
    </source>
</evidence>
<dbReference type="EC" id="4.2.1.49" evidence="3 9"/>
<evidence type="ECO:0000313" key="13">
    <source>
        <dbReference type="EMBL" id="PIQ71730.1"/>
    </source>
</evidence>
<evidence type="ECO:0000259" key="11">
    <source>
        <dbReference type="Pfam" id="PF17391"/>
    </source>
</evidence>
<feature type="binding site" evidence="9">
    <location>
        <position position="500"/>
    </location>
    <ligand>
        <name>NAD(+)</name>
        <dbReference type="ChEBI" id="CHEBI:57540"/>
    </ligand>
</feature>
<keyword evidence="4 9" id="KW-0369">Histidine metabolism</keyword>
<evidence type="ECO:0000256" key="3">
    <source>
        <dbReference type="ARBA" id="ARBA00011992"/>
    </source>
</evidence>
<dbReference type="NCBIfam" id="NF003820">
    <property type="entry name" value="PRK05414.1"/>
    <property type="match status" value="1"/>
</dbReference>
<dbReference type="InterPro" id="IPR023636">
    <property type="entry name" value="Urocanase_CS"/>
</dbReference>
<dbReference type="SUPFAM" id="SSF111326">
    <property type="entry name" value="Urocanase"/>
    <property type="match status" value="1"/>
</dbReference>
<evidence type="ECO:0000256" key="1">
    <source>
        <dbReference type="ARBA" id="ARBA00004794"/>
    </source>
</evidence>
<dbReference type="InterPro" id="IPR035085">
    <property type="entry name" value="Urocanase_Rossmann-like"/>
</dbReference>
<dbReference type="GO" id="GO:0016153">
    <property type="term" value="F:urocanate hydratase activity"/>
    <property type="evidence" value="ECO:0007669"/>
    <property type="project" value="UniProtKB-UniRule"/>
</dbReference>
<dbReference type="HAMAP" id="MF_00577">
    <property type="entry name" value="HutU"/>
    <property type="match status" value="1"/>
</dbReference>
<dbReference type="Pfam" id="PF01175">
    <property type="entry name" value="Urocanase"/>
    <property type="match status" value="1"/>
</dbReference>
<evidence type="ECO:0000259" key="12">
    <source>
        <dbReference type="Pfam" id="PF17392"/>
    </source>
</evidence>
<comment type="pathway">
    <text evidence="1 9">Amino-acid degradation; L-histidine degradation into L-glutamate; N-formimidoyl-L-glutamate from L-histidine: step 2/3.</text>
</comment>
<comment type="cofactor">
    <cofactor evidence="9">
        <name>NAD(+)</name>
        <dbReference type="ChEBI" id="CHEBI:57540"/>
    </cofactor>
    <text evidence="9">Binds 1 NAD(+) per subunit.</text>
</comment>
<feature type="binding site" evidence="9">
    <location>
        <begin position="277"/>
        <end position="278"/>
    </location>
    <ligand>
        <name>NAD(+)</name>
        <dbReference type="ChEBI" id="CHEBI:57540"/>
    </ligand>
</feature>
<keyword evidence="9" id="KW-0963">Cytoplasm</keyword>
<feature type="binding site" evidence="9">
    <location>
        <position position="201"/>
    </location>
    <ligand>
        <name>NAD(+)</name>
        <dbReference type="ChEBI" id="CHEBI:57540"/>
    </ligand>
</feature>
<feature type="domain" description="Urocanase C-terminal" evidence="12">
    <location>
        <begin position="359"/>
        <end position="553"/>
    </location>
</feature>
<name>A0A2H0KKE2_9BACT</name>
<comment type="caution">
    <text evidence="9">Lacks conserved residue(s) required for the propagation of feature annotation.</text>
</comment>
<dbReference type="Pfam" id="PF17391">
    <property type="entry name" value="Urocanase_N"/>
    <property type="match status" value="1"/>
</dbReference>
<evidence type="ECO:0000256" key="9">
    <source>
        <dbReference type="HAMAP-Rule" id="MF_00577"/>
    </source>
</evidence>
<dbReference type="PANTHER" id="PTHR12216">
    <property type="entry name" value="UROCANATE HYDRATASE"/>
    <property type="match status" value="1"/>
</dbReference>
<feature type="binding site" evidence="9">
    <location>
        <begin position="247"/>
        <end position="248"/>
    </location>
    <ligand>
        <name>NAD(+)</name>
        <dbReference type="ChEBI" id="CHEBI:57540"/>
    </ligand>
</feature>
<feature type="binding site" evidence="9">
    <location>
        <begin position="56"/>
        <end position="57"/>
    </location>
    <ligand>
        <name>NAD(+)</name>
        <dbReference type="ChEBI" id="CHEBI:57540"/>
    </ligand>
</feature>
<comment type="catalytic activity">
    <reaction evidence="8 9">
        <text>4-imidazolone-5-propanoate = trans-urocanate + H2O</text>
        <dbReference type="Rhea" id="RHEA:13101"/>
        <dbReference type="ChEBI" id="CHEBI:15377"/>
        <dbReference type="ChEBI" id="CHEBI:17771"/>
        <dbReference type="ChEBI" id="CHEBI:77893"/>
        <dbReference type="EC" id="4.2.1.49"/>
    </reaction>
</comment>
<dbReference type="InterPro" id="IPR036190">
    <property type="entry name" value="Urocanase_sf"/>
</dbReference>
<comment type="caution">
    <text evidence="13">The sequence shown here is derived from an EMBL/GenBank/DDBJ whole genome shotgun (WGS) entry which is preliminary data.</text>
</comment>
<evidence type="ECO:0000256" key="6">
    <source>
        <dbReference type="ARBA" id="ARBA00023239"/>
    </source>
</evidence>
<dbReference type="UniPathway" id="UPA00379">
    <property type="reaction ID" value="UER00550"/>
</dbReference>
<dbReference type="GO" id="GO:0019557">
    <property type="term" value="P:L-histidine catabolic process to glutamate and formate"/>
    <property type="evidence" value="ECO:0007669"/>
    <property type="project" value="UniProtKB-UniPathway"/>
</dbReference>
<dbReference type="Gene3D" id="3.40.1770.10">
    <property type="entry name" value="Urocanase superfamily"/>
    <property type="match status" value="1"/>
</dbReference>
<dbReference type="Gene3D" id="3.40.50.10730">
    <property type="entry name" value="Urocanase like domains"/>
    <property type="match status" value="1"/>
</dbReference>
<evidence type="ECO:0000256" key="5">
    <source>
        <dbReference type="ARBA" id="ARBA00023027"/>
    </source>
</evidence>
<dbReference type="EMBL" id="PCVK01000049">
    <property type="protein sequence ID" value="PIQ71730.1"/>
    <property type="molecule type" value="Genomic_DNA"/>
</dbReference>
<reference evidence="13 14" key="1">
    <citation type="submission" date="2017-09" db="EMBL/GenBank/DDBJ databases">
        <title>Depth-based differentiation of microbial function through sediment-hosted aquifers and enrichment of novel symbionts in the deep terrestrial subsurface.</title>
        <authorList>
            <person name="Probst A.J."/>
            <person name="Ladd B."/>
            <person name="Jarett J.K."/>
            <person name="Geller-Mcgrath D.E."/>
            <person name="Sieber C.M."/>
            <person name="Emerson J.B."/>
            <person name="Anantharaman K."/>
            <person name="Thomas B.C."/>
            <person name="Malmstrom R."/>
            <person name="Stieglmeier M."/>
            <person name="Klingl A."/>
            <person name="Woyke T."/>
            <person name="Ryan C.M."/>
            <person name="Banfield J.F."/>
        </authorList>
    </citation>
    <scope>NUCLEOTIDE SEQUENCE [LARGE SCALE GENOMIC DNA]</scope>
    <source>
        <strain evidence="13">CG11_big_fil_rev_8_21_14_0_20_37_16</strain>
    </source>
</reference>
<gene>
    <name evidence="9 13" type="primary">hutU</name>
    <name evidence="13" type="ORF">COV87_01740</name>
</gene>
<keyword evidence="6 9" id="KW-0456">Lyase</keyword>
<dbReference type="AlphaFoldDB" id="A0A2H0KKE2"/>
<dbReference type="PANTHER" id="PTHR12216:SF4">
    <property type="entry name" value="UROCANATE HYDRATASE"/>
    <property type="match status" value="1"/>
</dbReference>
<dbReference type="InterPro" id="IPR038364">
    <property type="entry name" value="Urocanase_central_sf"/>
</dbReference>
<accession>A0A2H0KKE2</accession>
<evidence type="ECO:0000259" key="10">
    <source>
        <dbReference type="Pfam" id="PF01175"/>
    </source>
</evidence>
<feature type="binding site" evidence="9">
    <location>
        <begin position="268"/>
        <end position="272"/>
    </location>
    <ligand>
        <name>NAD(+)</name>
        <dbReference type="ChEBI" id="CHEBI:57540"/>
    </ligand>
</feature>
<organism evidence="13 14">
    <name type="scientific">Candidatus Roizmanbacteria bacterium CG11_big_fil_rev_8_21_14_0_20_37_16</name>
    <dbReference type="NCBI Taxonomy" id="1974857"/>
    <lineage>
        <taxon>Bacteria</taxon>
        <taxon>Candidatus Roizmaniibacteriota</taxon>
    </lineage>
</organism>
<keyword evidence="5 9" id="KW-0520">NAD</keyword>
<evidence type="ECO:0000256" key="4">
    <source>
        <dbReference type="ARBA" id="ARBA00022808"/>
    </source>
</evidence>
<dbReference type="PROSITE" id="PS01233">
    <property type="entry name" value="UROCANASE"/>
    <property type="match status" value="1"/>
</dbReference>
<dbReference type="PIRSF" id="PIRSF001423">
    <property type="entry name" value="Urocanate_hydrat"/>
    <property type="match status" value="1"/>
</dbReference>
<comment type="subcellular location">
    <subcellularLocation>
        <location evidence="9">Cytoplasm</location>
    </subcellularLocation>
</comment>
<feature type="binding site" evidence="9">
    <location>
        <position position="325"/>
    </location>
    <ligand>
        <name>NAD(+)</name>
        <dbReference type="ChEBI" id="CHEBI:57540"/>
    </ligand>
</feature>
<feature type="domain" description="Urocanase N-terminal" evidence="11">
    <location>
        <begin position="15"/>
        <end position="141"/>
    </location>
</feature>
<dbReference type="GO" id="GO:0019556">
    <property type="term" value="P:L-histidine catabolic process to glutamate and formamide"/>
    <property type="evidence" value="ECO:0007669"/>
    <property type="project" value="UniProtKB-UniPathway"/>
</dbReference>
<dbReference type="InterPro" id="IPR035400">
    <property type="entry name" value="Urocanase_N"/>
</dbReference>
<dbReference type="InterPro" id="IPR023637">
    <property type="entry name" value="Urocanase-like"/>
</dbReference>